<sequence length="290" mass="30451">MKHVHSSHRVQPTTSSSWKLRLAVTTMTFSAVMTSGLGGVAFADSVPAEPGQAAASGAPVPSAPVAKADDQPHIDRVVVNGGKDIVVGTEDSTFTMSITVTDPSGAFDGPVSAYLEHGTWQGEGGVIGGISTRHVCEYPNATTMTCDFTNPLYIQGHLRNAMAGGPWKAQVTAAGLFQGVAVLTQVKREGKLKAGVSGGKGKIRATGELTRADWDDSTYGGYAGQNVQLQFRRAGTPTYSTVKSIKTGRTGRLSTSVEASADGYWRWYFPGDSTTGAATTTDVYVDVRRG</sequence>
<protein>
    <recommendedName>
        <fullName evidence="5">Calcium-binding protein</fullName>
    </recommendedName>
</protein>
<evidence type="ECO:0008006" key="5">
    <source>
        <dbReference type="Google" id="ProtNLM"/>
    </source>
</evidence>
<keyword evidence="2" id="KW-1133">Transmembrane helix</keyword>
<evidence type="ECO:0000256" key="1">
    <source>
        <dbReference type="SAM" id="MobiDB-lite"/>
    </source>
</evidence>
<proteinExistence type="predicted"/>
<gene>
    <name evidence="3" type="ORF">Pth03_22180</name>
</gene>
<keyword evidence="4" id="KW-1185">Reference proteome</keyword>
<feature type="region of interest" description="Disordered" evidence="1">
    <location>
        <begin position="49"/>
        <end position="71"/>
    </location>
</feature>
<feature type="compositionally biased region" description="Low complexity" evidence="1">
    <location>
        <begin position="50"/>
        <end position="66"/>
    </location>
</feature>
<accession>A0A8J3UXF3</accession>
<comment type="caution">
    <text evidence="3">The sequence shown here is derived from an EMBL/GenBank/DDBJ whole genome shotgun (WGS) entry which is preliminary data.</text>
</comment>
<organism evidence="3 4">
    <name type="scientific">Planotetraspora thailandica</name>
    <dbReference type="NCBI Taxonomy" id="487172"/>
    <lineage>
        <taxon>Bacteria</taxon>
        <taxon>Bacillati</taxon>
        <taxon>Actinomycetota</taxon>
        <taxon>Actinomycetes</taxon>
        <taxon>Streptosporangiales</taxon>
        <taxon>Streptosporangiaceae</taxon>
        <taxon>Planotetraspora</taxon>
    </lineage>
</organism>
<reference evidence="3" key="1">
    <citation type="submission" date="2021-01" db="EMBL/GenBank/DDBJ databases">
        <title>Whole genome shotgun sequence of Planotetraspora thailandica NBRC 104271.</title>
        <authorList>
            <person name="Komaki H."/>
            <person name="Tamura T."/>
        </authorList>
    </citation>
    <scope>NUCLEOTIDE SEQUENCE</scope>
    <source>
        <strain evidence="3">NBRC 104271</strain>
    </source>
</reference>
<dbReference type="Proteomes" id="UP000605992">
    <property type="component" value="Unassembled WGS sequence"/>
</dbReference>
<keyword evidence="2" id="KW-0812">Transmembrane</keyword>
<dbReference type="AlphaFoldDB" id="A0A8J3UXF3"/>
<feature type="transmembrane region" description="Helical" evidence="2">
    <location>
        <begin position="20"/>
        <end position="43"/>
    </location>
</feature>
<evidence type="ECO:0000256" key="2">
    <source>
        <dbReference type="SAM" id="Phobius"/>
    </source>
</evidence>
<dbReference type="EMBL" id="BOOR01000012">
    <property type="protein sequence ID" value="GII53829.1"/>
    <property type="molecule type" value="Genomic_DNA"/>
</dbReference>
<evidence type="ECO:0000313" key="4">
    <source>
        <dbReference type="Proteomes" id="UP000605992"/>
    </source>
</evidence>
<keyword evidence="2" id="KW-0472">Membrane</keyword>
<name>A0A8J3UXF3_9ACTN</name>
<evidence type="ECO:0000313" key="3">
    <source>
        <dbReference type="EMBL" id="GII53829.1"/>
    </source>
</evidence>